<feature type="transmembrane region" description="Helical" evidence="6">
    <location>
        <begin position="406"/>
        <end position="428"/>
    </location>
</feature>
<feature type="transmembrane region" description="Helical" evidence="6">
    <location>
        <begin position="440"/>
        <end position="465"/>
    </location>
</feature>
<feature type="region of interest" description="Disordered" evidence="5">
    <location>
        <begin position="473"/>
        <end position="497"/>
    </location>
</feature>
<organism evidence="7 8">
    <name type="scientific">Actinoplanes utahensis</name>
    <dbReference type="NCBI Taxonomy" id="1869"/>
    <lineage>
        <taxon>Bacteria</taxon>
        <taxon>Bacillati</taxon>
        <taxon>Actinomycetota</taxon>
        <taxon>Actinomycetes</taxon>
        <taxon>Micromonosporales</taxon>
        <taxon>Micromonosporaceae</taxon>
        <taxon>Actinoplanes</taxon>
    </lineage>
</organism>
<proteinExistence type="predicted"/>
<comment type="subcellular location">
    <subcellularLocation>
        <location evidence="1">Membrane</location>
        <topology evidence="1">Multi-pass membrane protein</topology>
    </subcellularLocation>
</comment>
<feature type="transmembrane region" description="Helical" evidence="6">
    <location>
        <begin position="127"/>
        <end position="147"/>
    </location>
</feature>
<evidence type="ECO:0000256" key="5">
    <source>
        <dbReference type="SAM" id="MobiDB-lite"/>
    </source>
</evidence>
<feature type="transmembrane region" description="Helical" evidence="6">
    <location>
        <begin position="159"/>
        <end position="184"/>
    </location>
</feature>
<name>A0A0A6USM6_ACTUT</name>
<feature type="transmembrane region" description="Helical" evidence="6">
    <location>
        <begin position="20"/>
        <end position="38"/>
    </location>
</feature>
<feature type="compositionally biased region" description="Basic and acidic residues" evidence="5">
    <location>
        <begin position="477"/>
        <end position="490"/>
    </location>
</feature>
<dbReference type="AlphaFoldDB" id="A0A0A6USM6"/>
<dbReference type="PIRSF" id="PIRSF006060">
    <property type="entry name" value="AA_transporter"/>
    <property type="match status" value="1"/>
</dbReference>
<evidence type="ECO:0000256" key="1">
    <source>
        <dbReference type="ARBA" id="ARBA00004141"/>
    </source>
</evidence>
<evidence type="ECO:0000256" key="4">
    <source>
        <dbReference type="ARBA" id="ARBA00023136"/>
    </source>
</evidence>
<feature type="transmembrane region" description="Helical" evidence="6">
    <location>
        <begin position="340"/>
        <end position="361"/>
    </location>
</feature>
<evidence type="ECO:0000256" key="3">
    <source>
        <dbReference type="ARBA" id="ARBA00022989"/>
    </source>
</evidence>
<accession>A0A0A6USM6</accession>
<dbReference type="eggNOG" id="COG0531">
    <property type="taxonomic scope" value="Bacteria"/>
</dbReference>
<evidence type="ECO:0000256" key="2">
    <source>
        <dbReference type="ARBA" id="ARBA00022692"/>
    </source>
</evidence>
<feature type="transmembrane region" description="Helical" evidence="6">
    <location>
        <begin position="50"/>
        <end position="72"/>
    </location>
</feature>
<dbReference type="GO" id="GO:0016020">
    <property type="term" value="C:membrane"/>
    <property type="evidence" value="ECO:0007669"/>
    <property type="project" value="UniProtKB-SubCell"/>
</dbReference>
<protein>
    <submittedName>
        <fullName evidence="7">Amino acid permease</fullName>
    </submittedName>
</protein>
<evidence type="ECO:0000313" key="8">
    <source>
        <dbReference type="Proteomes" id="UP000054537"/>
    </source>
</evidence>
<feature type="transmembrane region" description="Helical" evidence="6">
    <location>
        <begin position="373"/>
        <end position="394"/>
    </location>
</feature>
<keyword evidence="3 6" id="KW-1133">Transmembrane helix</keyword>
<gene>
    <name evidence="7" type="ORF">MB27_04140</name>
</gene>
<evidence type="ECO:0000256" key="6">
    <source>
        <dbReference type="SAM" id="Phobius"/>
    </source>
</evidence>
<dbReference type="PANTHER" id="PTHR42770">
    <property type="entry name" value="AMINO ACID TRANSPORTER-RELATED"/>
    <property type="match status" value="1"/>
</dbReference>
<comment type="caution">
    <text evidence="7">The sequence shown here is derived from an EMBL/GenBank/DDBJ whole genome shotgun (WGS) entry which is preliminary data.</text>
</comment>
<dbReference type="Gene3D" id="1.20.1740.10">
    <property type="entry name" value="Amino acid/polyamine transporter I"/>
    <property type="match status" value="1"/>
</dbReference>
<feature type="transmembrane region" description="Helical" evidence="6">
    <location>
        <begin position="93"/>
        <end position="115"/>
    </location>
</feature>
<feature type="transmembrane region" description="Helical" evidence="6">
    <location>
        <begin position="297"/>
        <end position="319"/>
    </location>
</feature>
<dbReference type="InterPro" id="IPR050367">
    <property type="entry name" value="APC_superfamily"/>
</dbReference>
<dbReference type="STRING" id="1869.MB27_04140"/>
<dbReference type="PANTHER" id="PTHR42770:SF16">
    <property type="entry name" value="AMINO ACID PERMEASE"/>
    <property type="match status" value="1"/>
</dbReference>
<evidence type="ECO:0000313" key="7">
    <source>
        <dbReference type="EMBL" id="KHD78426.1"/>
    </source>
</evidence>
<sequence length="497" mass="49718">MGLNGSVEMLASGRVGAASIAFLGLAAAAPIVTLVTVIPDVLAAGAGPLVPWTCAVAGLILLLFCAGQAAMIRRLPSSGVAYSHVTLGLGRPAGLAAAWLAIAGYQTIQFGLYALAGLTAAPLLSSFLGLTAPWWAVAAACWAVVAICGPMRIEVAAGVLGLLAVAQATVLAGIGAAGVLQPFGGRVTTDSILLAGWPALDRSAVGLLLAVAVLAFAGFESTAGYAEEGFQPRRSAGFGGYGAVLLIALLLGGVSWTMIVAAGPDRAATVADTRGAELLFDLAAGRLAPWAVTLGRFVLFAGVLAGILALHQVIARYLFALGREGALPGVLGDVRRRTAAPRAASVTQSLIAGAALAGAWAAGAGPGPRTARWLIVGGALSLLVVLLLAALATLLHLNRVPGPEGLWGRFLAPVLALVSLGAVAFLAFGDLPALLGMPAGFALVKAIPAGLAVGVLVGVGHALLVGRPSAAAPRIPRQRDPGAHRPERITQRSPGPG</sequence>
<dbReference type="Proteomes" id="UP000054537">
    <property type="component" value="Unassembled WGS sequence"/>
</dbReference>
<keyword evidence="8" id="KW-1185">Reference proteome</keyword>
<keyword evidence="4 6" id="KW-0472">Membrane</keyword>
<feature type="transmembrane region" description="Helical" evidence="6">
    <location>
        <begin position="204"/>
        <end position="226"/>
    </location>
</feature>
<keyword evidence="2 6" id="KW-0812">Transmembrane</keyword>
<dbReference type="EMBL" id="JRTT01000004">
    <property type="protein sequence ID" value="KHD78426.1"/>
    <property type="molecule type" value="Genomic_DNA"/>
</dbReference>
<feature type="transmembrane region" description="Helical" evidence="6">
    <location>
        <begin position="238"/>
        <end position="259"/>
    </location>
</feature>
<reference evidence="7 8" key="1">
    <citation type="submission" date="2014-10" db="EMBL/GenBank/DDBJ databases">
        <title>Draft genome sequence of Actinoplanes utahensis NRRL 12052.</title>
        <authorList>
            <person name="Velasco-Bucheli B."/>
            <person name="del Cerro C."/>
            <person name="Hormigo D."/>
            <person name="Garcia J.L."/>
            <person name="Acebal C."/>
            <person name="Arroyo M."/>
            <person name="de la Mata I."/>
        </authorList>
    </citation>
    <scope>NUCLEOTIDE SEQUENCE [LARGE SCALE GENOMIC DNA]</scope>
    <source>
        <strain evidence="7 8">NRRL 12052</strain>
    </source>
</reference>